<evidence type="ECO:0000313" key="13">
    <source>
        <dbReference type="EMBL" id="RIV42264.1"/>
    </source>
</evidence>
<accession>A0A3A1NGD3</accession>
<dbReference type="InterPro" id="IPR036942">
    <property type="entry name" value="Beta-barrel_TonB_sf"/>
</dbReference>
<evidence type="ECO:0000313" key="15">
    <source>
        <dbReference type="Proteomes" id="UP000266691"/>
    </source>
</evidence>
<dbReference type="Gene3D" id="2.170.130.10">
    <property type="entry name" value="TonB-dependent receptor, plug domain"/>
    <property type="match status" value="1"/>
</dbReference>
<evidence type="ECO:0000313" key="14">
    <source>
        <dbReference type="EMBL" id="TXJ91153.1"/>
    </source>
</evidence>
<feature type="region of interest" description="Disordered" evidence="10">
    <location>
        <begin position="124"/>
        <end position="155"/>
    </location>
</feature>
<reference evidence="14 16" key="2">
    <citation type="submission" date="2019-07" db="EMBL/GenBank/DDBJ databases">
        <title>Draft genome of two Muricauda strains isolated from deep sea.</title>
        <authorList>
            <person name="Sun C."/>
        </authorList>
    </citation>
    <scope>NUCLEOTIDE SEQUENCE [LARGE SCALE GENOMIC DNA]</scope>
    <source>
        <strain evidence="14 16">72</strain>
    </source>
</reference>
<feature type="domain" description="TonB-dependent receptor-like beta-barrel" evidence="11">
    <location>
        <begin position="535"/>
        <end position="1082"/>
    </location>
</feature>
<evidence type="ECO:0000256" key="5">
    <source>
        <dbReference type="ARBA" id="ARBA00023077"/>
    </source>
</evidence>
<sequence>MHYKNMKNPEKKRDFTLNSHKLKLKISTLLFIVVFFQVKGNDTYSQDDKITLKLENVSIKRVFKEIESLTEYKILYNNNQVNTKRVVSVDYVQTPVSEILADVFKGTTIKYELLSKQIVLTQGQPRGNIDDGEGDGQDEAQNQDRSVTGTVLDENGDPLPGVLIYVEGTTTGATTDFDGKYTISVNSDTDVLVFSYIGMKTVSKVVGSQNTIDLQMEVDAKALEEVVVIGYGSVKRSDVTGSVASVSVSDVKTQPAARIDEALQGRTSGLVIQNNSAAPDGTFTIRIRGSNSLTGSNDPLVVIDGFIGGNLSTVNPNDIQSIEVLKDASSTAIYGSRGANGVILVTTKAGATGKTVVQYNSYTNFQSINKKIDLLNAAEYAETVNANRSVLGLPLPFSEDQISSFRTNGGTDWQDVVFRNAIQQNHQVSISGGGEKGKYYLSGNLTDNEGIIVGSSFKRYSVRSNVESAIGSKFKVGVNMFMSRTENHPAVTGGNQDSSPVQAALIWAPTQPIYNEDGGYTRPSSSYGPPAVNNPLGIAVEPIRDNLGSRIELNSFLNMDIVKGLTARVLFGARFVDNENSTYLNTKPNGGLGLEEATIYNSRMAVYQLTNQLNYSTTFGEDHNLDITAVYEQQRENFNSSQAGSSGFLTDLLTYNNLGLGAAPQVPTSERTQKDIQSVVGRINYSYADKYLLTLNGRYDGASVFSNDKWGFFPSAALAWRVNNEDFMSKVTAINNLKFRTSYGITGSQAIEPYSSLSQLNSNLPYPIDGTNLTPGVGLGIYGNPDLKWEKTAQFNVGVDVGLYNNRLTFTGDYYNKKTSDLLLNVPLPRISGYQNVLRNVGKVENQGFELNLGGVPFDGEFKWKTDINFSRNRNKVLELSGTDEIVAGSTGFPNMGNTIFLIVGQPIGMLKGYIQDGIWGTDEADLAASFGSIPGAPRYVDQNNDGQINSDDIAVMGSTQPKFTYGWNNSFQYKNFDLNILLQGTEGNKVYNLTRVRSERTSSDADATDRRILSRWTPDNQNTNVPSFEGSNQYEKLQSSRWLEDGSYLRVKNVTLGYDLTDALKNTFISYARIYVGGVNLFTFTDYTGYDPEASTNVGTLGGIDMAPYPSQRTFTVGLNLTF</sequence>
<evidence type="ECO:0000256" key="10">
    <source>
        <dbReference type="SAM" id="MobiDB-lite"/>
    </source>
</evidence>
<evidence type="ECO:0000256" key="1">
    <source>
        <dbReference type="ARBA" id="ARBA00004571"/>
    </source>
</evidence>
<comment type="caution">
    <text evidence="13">The sequence shown here is derived from an EMBL/GenBank/DDBJ whole genome shotgun (WGS) entry which is preliminary data.</text>
</comment>
<dbReference type="EMBL" id="VNWK01000036">
    <property type="protein sequence ID" value="TXJ91153.1"/>
    <property type="molecule type" value="Genomic_DNA"/>
</dbReference>
<dbReference type="InterPro" id="IPR023996">
    <property type="entry name" value="TonB-dep_OMP_SusC/RagA"/>
</dbReference>
<name>A0A3A1NGD3_9FLAO</name>
<evidence type="ECO:0000256" key="3">
    <source>
        <dbReference type="ARBA" id="ARBA00022452"/>
    </source>
</evidence>
<dbReference type="InterPro" id="IPR008969">
    <property type="entry name" value="CarboxyPept-like_regulatory"/>
</dbReference>
<gene>
    <name evidence="13" type="ORF">D2V05_19465</name>
    <name evidence="14" type="ORF">FQ017_19305</name>
</gene>
<evidence type="ECO:0000256" key="9">
    <source>
        <dbReference type="RuleBase" id="RU003357"/>
    </source>
</evidence>
<reference evidence="13 15" key="1">
    <citation type="submission" date="2018-08" db="EMBL/GenBank/DDBJ databases">
        <title>Proposal of Muricauda 72 sp.nov. and Muricauda NH166 sp.nov., isolated from seawater.</title>
        <authorList>
            <person name="Cheng H."/>
            <person name="Wu Y.-H."/>
            <person name="Guo L.-L."/>
            <person name="Xu X.-W."/>
        </authorList>
    </citation>
    <scope>NUCLEOTIDE SEQUENCE [LARGE SCALE GENOMIC DNA]</scope>
    <source>
        <strain evidence="13 15">72</strain>
    </source>
</reference>
<comment type="similarity">
    <text evidence="8 9">Belongs to the TonB-dependent receptor family.</text>
</comment>
<dbReference type="SUPFAM" id="SSF56935">
    <property type="entry name" value="Porins"/>
    <property type="match status" value="1"/>
</dbReference>
<evidence type="ECO:0000259" key="11">
    <source>
        <dbReference type="Pfam" id="PF00593"/>
    </source>
</evidence>
<keyword evidence="6 8" id="KW-0472">Membrane</keyword>
<dbReference type="InterPro" id="IPR023997">
    <property type="entry name" value="TonB-dep_OMP_SusC/RagA_CS"/>
</dbReference>
<keyword evidence="3 8" id="KW-1134">Transmembrane beta strand</keyword>
<dbReference type="Pfam" id="PF07715">
    <property type="entry name" value="Plug"/>
    <property type="match status" value="1"/>
</dbReference>
<dbReference type="EMBL" id="QXFI01000036">
    <property type="protein sequence ID" value="RIV42264.1"/>
    <property type="molecule type" value="Genomic_DNA"/>
</dbReference>
<dbReference type="Proteomes" id="UP000266691">
    <property type="component" value="Unassembled WGS sequence"/>
</dbReference>
<dbReference type="InterPro" id="IPR000531">
    <property type="entry name" value="Beta-barrel_TonB"/>
</dbReference>
<evidence type="ECO:0000256" key="7">
    <source>
        <dbReference type="ARBA" id="ARBA00023237"/>
    </source>
</evidence>
<evidence type="ECO:0000313" key="16">
    <source>
        <dbReference type="Proteomes" id="UP000321621"/>
    </source>
</evidence>
<evidence type="ECO:0000256" key="8">
    <source>
        <dbReference type="PROSITE-ProRule" id="PRU01360"/>
    </source>
</evidence>
<protein>
    <submittedName>
        <fullName evidence="13">SusC/RagA family TonB-linked outer membrane protein</fullName>
    </submittedName>
    <submittedName>
        <fullName evidence="14">TonB-dependent receptor</fullName>
    </submittedName>
</protein>
<dbReference type="PROSITE" id="PS00018">
    <property type="entry name" value="EF_HAND_1"/>
    <property type="match status" value="1"/>
</dbReference>
<keyword evidence="7 8" id="KW-0998">Cell outer membrane</keyword>
<organism evidence="13 15">
    <name type="scientific">Flagellimonas pelagia</name>
    <dbReference type="NCBI Taxonomy" id="2306998"/>
    <lineage>
        <taxon>Bacteria</taxon>
        <taxon>Pseudomonadati</taxon>
        <taxon>Bacteroidota</taxon>
        <taxon>Flavobacteriia</taxon>
        <taxon>Flavobacteriales</taxon>
        <taxon>Flavobacteriaceae</taxon>
        <taxon>Flagellimonas</taxon>
    </lineage>
</organism>
<evidence type="ECO:0000256" key="6">
    <source>
        <dbReference type="ARBA" id="ARBA00023136"/>
    </source>
</evidence>
<dbReference type="InterPro" id="IPR018247">
    <property type="entry name" value="EF_Hand_1_Ca_BS"/>
</dbReference>
<dbReference type="SUPFAM" id="SSF49464">
    <property type="entry name" value="Carboxypeptidase regulatory domain-like"/>
    <property type="match status" value="1"/>
</dbReference>
<dbReference type="OrthoDB" id="9768177at2"/>
<dbReference type="Gene3D" id="2.60.40.1120">
    <property type="entry name" value="Carboxypeptidase-like, regulatory domain"/>
    <property type="match status" value="1"/>
</dbReference>
<keyword evidence="14" id="KW-0675">Receptor</keyword>
<proteinExistence type="inferred from homology"/>
<dbReference type="FunFam" id="2.170.130.10:FF:000008">
    <property type="entry name" value="SusC/RagA family TonB-linked outer membrane protein"/>
    <property type="match status" value="1"/>
</dbReference>
<dbReference type="PROSITE" id="PS52016">
    <property type="entry name" value="TONB_DEPENDENT_REC_3"/>
    <property type="match status" value="1"/>
</dbReference>
<dbReference type="Pfam" id="PF00593">
    <property type="entry name" value="TonB_dep_Rec_b-barrel"/>
    <property type="match status" value="1"/>
</dbReference>
<dbReference type="InterPro" id="IPR039426">
    <property type="entry name" value="TonB-dep_rcpt-like"/>
</dbReference>
<keyword evidence="2 8" id="KW-0813">Transport</keyword>
<evidence type="ECO:0000256" key="2">
    <source>
        <dbReference type="ARBA" id="ARBA00022448"/>
    </source>
</evidence>
<dbReference type="Proteomes" id="UP000321621">
    <property type="component" value="Unassembled WGS sequence"/>
</dbReference>
<keyword evidence="4 8" id="KW-0812">Transmembrane</keyword>
<dbReference type="NCBIfam" id="TIGR04056">
    <property type="entry name" value="OMP_RagA_SusC"/>
    <property type="match status" value="1"/>
</dbReference>
<evidence type="ECO:0000256" key="4">
    <source>
        <dbReference type="ARBA" id="ARBA00022692"/>
    </source>
</evidence>
<comment type="subcellular location">
    <subcellularLocation>
        <location evidence="1 8">Cell outer membrane</location>
        <topology evidence="1 8">Multi-pass membrane protein</topology>
    </subcellularLocation>
</comment>
<dbReference type="NCBIfam" id="TIGR04057">
    <property type="entry name" value="SusC_RagA_signa"/>
    <property type="match status" value="1"/>
</dbReference>
<dbReference type="InterPro" id="IPR012910">
    <property type="entry name" value="Plug_dom"/>
</dbReference>
<dbReference type="Pfam" id="PF13715">
    <property type="entry name" value="CarbopepD_reg_2"/>
    <property type="match status" value="1"/>
</dbReference>
<dbReference type="AlphaFoldDB" id="A0A3A1NGD3"/>
<dbReference type="GO" id="GO:0009279">
    <property type="term" value="C:cell outer membrane"/>
    <property type="evidence" value="ECO:0007669"/>
    <property type="project" value="UniProtKB-SubCell"/>
</dbReference>
<keyword evidence="5 9" id="KW-0798">TonB box</keyword>
<feature type="domain" description="TonB-dependent receptor plug" evidence="12">
    <location>
        <begin position="236"/>
        <end position="342"/>
    </location>
</feature>
<dbReference type="InterPro" id="IPR037066">
    <property type="entry name" value="Plug_dom_sf"/>
</dbReference>
<keyword evidence="16" id="KW-1185">Reference proteome</keyword>
<evidence type="ECO:0000259" key="12">
    <source>
        <dbReference type="Pfam" id="PF07715"/>
    </source>
</evidence>
<dbReference type="Gene3D" id="2.40.170.20">
    <property type="entry name" value="TonB-dependent receptor, beta-barrel domain"/>
    <property type="match status" value="1"/>
</dbReference>